<proteinExistence type="predicted"/>
<reference evidence="2 3" key="1">
    <citation type="submission" date="2024-04" db="EMBL/GenBank/DDBJ databases">
        <title>Genome assembly C_amara_ONT_v2.</title>
        <authorList>
            <person name="Yant L."/>
            <person name="Moore C."/>
            <person name="Slenker M."/>
        </authorList>
    </citation>
    <scope>NUCLEOTIDE SEQUENCE [LARGE SCALE GENOMIC DNA]</scope>
    <source>
        <tissue evidence="2">Leaf</tissue>
    </source>
</reference>
<keyword evidence="3" id="KW-1185">Reference proteome</keyword>
<evidence type="ECO:0000259" key="1">
    <source>
        <dbReference type="Pfam" id="PF25210"/>
    </source>
</evidence>
<dbReference type="PANTHER" id="PTHR24414:SF184">
    <property type="entry name" value="GALACTOSE OXIDASE_KELCH REPEAT SUPERFAMILY PROTEIN"/>
    <property type="match status" value="1"/>
</dbReference>
<dbReference type="Pfam" id="PF25210">
    <property type="entry name" value="Kelch_FKB95"/>
    <property type="match status" value="1"/>
</dbReference>
<accession>A0ABD1BSF8</accession>
<dbReference type="EMBL" id="JBANAX010000161">
    <property type="protein sequence ID" value="KAL1220136.1"/>
    <property type="molecule type" value="Genomic_DNA"/>
</dbReference>
<dbReference type="SUPFAM" id="SSF117281">
    <property type="entry name" value="Kelch motif"/>
    <property type="match status" value="1"/>
</dbReference>
<dbReference type="Proteomes" id="UP001558713">
    <property type="component" value="Unassembled WGS sequence"/>
</dbReference>
<name>A0ABD1BSF8_CARAN</name>
<protein>
    <submittedName>
        <fullName evidence="2">F-box/kelch-repeat protein</fullName>
    </submittedName>
</protein>
<dbReference type="InterPro" id="IPR057499">
    <property type="entry name" value="Kelch_FKB95"/>
</dbReference>
<evidence type="ECO:0000313" key="3">
    <source>
        <dbReference type="Proteomes" id="UP001558713"/>
    </source>
</evidence>
<dbReference type="InterPro" id="IPR050354">
    <property type="entry name" value="F-box/kelch-repeat_ARATH"/>
</dbReference>
<dbReference type="Gene3D" id="2.120.10.80">
    <property type="entry name" value="Kelch-type beta propeller"/>
    <property type="match status" value="1"/>
</dbReference>
<dbReference type="PANTHER" id="PTHR24414">
    <property type="entry name" value="F-BOX/KELCH-REPEAT PROTEIN SKIP4"/>
    <property type="match status" value="1"/>
</dbReference>
<evidence type="ECO:0000313" key="2">
    <source>
        <dbReference type="EMBL" id="KAL1220136.1"/>
    </source>
</evidence>
<gene>
    <name evidence="2" type="ORF">V5N11_035068</name>
</gene>
<comment type="caution">
    <text evidence="2">The sequence shown here is derived from an EMBL/GenBank/DDBJ whole genome shotgun (WGS) entry which is preliminary data.</text>
</comment>
<dbReference type="AlphaFoldDB" id="A0ABD1BSF8"/>
<sequence length="254" mass="28659">MGVARASAAAGMLDGKINVFGGCEDPNSDKWVEIFDPKTQTWDVLPVPLGPDEDRASYNMMLNSVVLDLEEKAMGGLYIWFKGKFDFNDTLGETRGWYLIDNVVYCFTTGGKVMWFALERRETEIKAIQWTEVMGLESLRDTLSASKLVNYSEWVGDLWEDATRERARLGLPTNQVDDAFPGLKLSSSGSNMLLFWGVLAPECLEIWCAEISLERSKERAEIRGNIEWSQAVMTLDPPLNQDHCKILYSLPINL</sequence>
<organism evidence="2 3">
    <name type="scientific">Cardamine amara subsp. amara</name>
    <dbReference type="NCBI Taxonomy" id="228776"/>
    <lineage>
        <taxon>Eukaryota</taxon>
        <taxon>Viridiplantae</taxon>
        <taxon>Streptophyta</taxon>
        <taxon>Embryophyta</taxon>
        <taxon>Tracheophyta</taxon>
        <taxon>Spermatophyta</taxon>
        <taxon>Magnoliopsida</taxon>
        <taxon>eudicotyledons</taxon>
        <taxon>Gunneridae</taxon>
        <taxon>Pentapetalae</taxon>
        <taxon>rosids</taxon>
        <taxon>malvids</taxon>
        <taxon>Brassicales</taxon>
        <taxon>Brassicaceae</taxon>
        <taxon>Cardamineae</taxon>
        <taxon>Cardamine</taxon>
    </lineage>
</organism>
<feature type="domain" description="FKB95-like N-terminal Kelch" evidence="1">
    <location>
        <begin position="1"/>
        <end position="152"/>
    </location>
</feature>
<dbReference type="InterPro" id="IPR015915">
    <property type="entry name" value="Kelch-typ_b-propeller"/>
</dbReference>